<accession>A0ABN8ES59</accession>
<feature type="domain" description="GW" evidence="1">
    <location>
        <begin position="39"/>
        <end position="89"/>
    </location>
</feature>
<keyword evidence="3" id="KW-1185">Reference proteome</keyword>
<reference evidence="2" key="1">
    <citation type="submission" date="2021-12" db="EMBL/GenBank/DDBJ databases">
        <authorList>
            <person name="Rodrigo-Torres L."/>
            <person name="Arahal R. D."/>
            <person name="Lucena T."/>
        </authorList>
    </citation>
    <scope>NUCLEOTIDE SEQUENCE</scope>
    <source>
        <strain evidence="2">CECT 8858</strain>
    </source>
</reference>
<dbReference type="Pfam" id="PF13457">
    <property type="entry name" value="GW"/>
    <property type="match status" value="2"/>
</dbReference>
<protein>
    <recommendedName>
        <fullName evidence="1">GW domain-containing protein</fullName>
    </recommendedName>
</protein>
<dbReference type="InterPro" id="IPR025987">
    <property type="entry name" value="GW_dom"/>
</dbReference>
<sequence>MKLLNITLVLAILTFFSCKSKPKVIVEDTPSTDNSTAQTVNSNPTVLEAKTSPTDMHQVSAVEILQADRYTYLKVNENGELFWIATSKFEAKVGNKYFYRGGLLKTNFESQEYNRVFDKIFLVSEIIDAEAHPSTNVEANQTSAAMPVSAKDFNSVSGAIKLKDLFNNKEKYSGKVVTVVGKCVKANYGIMNKNWYHIQDGTKLGGKNCDFTITTTDNLPLGANVAFEGKVILNKDFGAGYKYDILLEDAKLK</sequence>
<dbReference type="Proteomes" id="UP000837932">
    <property type="component" value="Unassembled WGS sequence"/>
</dbReference>
<evidence type="ECO:0000313" key="3">
    <source>
        <dbReference type="Proteomes" id="UP000837932"/>
    </source>
</evidence>
<feature type="domain" description="GW" evidence="1">
    <location>
        <begin position="164"/>
        <end position="203"/>
    </location>
</feature>
<organism evidence="2 3">
    <name type="scientific">Emticicia aquatica</name>
    <dbReference type="NCBI Taxonomy" id="1681835"/>
    <lineage>
        <taxon>Bacteria</taxon>
        <taxon>Pseudomonadati</taxon>
        <taxon>Bacteroidota</taxon>
        <taxon>Cytophagia</taxon>
        <taxon>Cytophagales</taxon>
        <taxon>Leadbetterellaceae</taxon>
        <taxon>Emticicia</taxon>
    </lineage>
</organism>
<dbReference type="RefSeq" id="WP_238806297.1">
    <property type="nucleotide sequence ID" value="NZ_CAKLPY010000001.1"/>
</dbReference>
<comment type="caution">
    <text evidence="2">The sequence shown here is derived from an EMBL/GenBank/DDBJ whole genome shotgun (WGS) entry which is preliminary data.</text>
</comment>
<evidence type="ECO:0000259" key="1">
    <source>
        <dbReference type="Pfam" id="PF13457"/>
    </source>
</evidence>
<dbReference type="EMBL" id="CAKLPY010000001">
    <property type="protein sequence ID" value="CAH0995755.1"/>
    <property type="molecule type" value="Genomic_DNA"/>
</dbReference>
<dbReference type="PROSITE" id="PS51257">
    <property type="entry name" value="PROKAR_LIPOPROTEIN"/>
    <property type="match status" value="1"/>
</dbReference>
<evidence type="ECO:0000313" key="2">
    <source>
        <dbReference type="EMBL" id="CAH0995755.1"/>
    </source>
</evidence>
<gene>
    <name evidence="2" type="ORF">EMA8858_01882</name>
</gene>
<name>A0ABN8ES59_9BACT</name>
<proteinExistence type="predicted"/>